<comment type="caution">
    <text evidence="2">The sequence shown here is derived from an EMBL/GenBank/DDBJ whole genome shotgun (WGS) entry which is preliminary data.</text>
</comment>
<protein>
    <recommendedName>
        <fullName evidence="1">Knottins-like domain-containing protein</fullName>
    </recommendedName>
</protein>
<feature type="domain" description="Knottins-like" evidence="1">
    <location>
        <begin position="19"/>
        <end position="67"/>
    </location>
</feature>
<dbReference type="Pfam" id="PF00304">
    <property type="entry name" value="Gamma-thionin"/>
    <property type="match status" value="1"/>
</dbReference>
<gene>
    <name evidence="2" type="ORF">PVAP13_6NG336200</name>
</gene>
<dbReference type="Gene3D" id="3.30.30.10">
    <property type="entry name" value="Knottin, scorpion toxin-like"/>
    <property type="match status" value="1"/>
</dbReference>
<dbReference type="AlphaFoldDB" id="A0A8T0R410"/>
<sequence>MWVFMHYSEMRSVGAQGGICSHMCRTYPGWCIHDHSCDGICKAESEANIGGACEGNPTRLCFCQTPCPS</sequence>
<dbReference type="Proteomes" id="UP000823388">
    <property type="component" value="Chromosome 6N"/>
</dbReference>
<dbReference type="InterPro" id="IPR036574">
    <property type="entry name" value="Scorpion_toxin-like_sf"/>
</dbReference>
<accession>A0A8T0R410</accession>
<evidence type="ECO:0000313" key="2">
    <source>
        <dbReference type="EMBL" id="KAG2580357.1"/>
    </source>
</evidence>
<keyword evidence="3" id="KW-1185">Reference proteome</keyword>
<dbReference type="SUPFAM" id="SSF57095">
    <property type="entry name" value="Scorpion toxin-like"/>
    <property type="match status" value="1"/>
</dbReference>
<name>A0A8T0R410_PANVG</name>
<proteinExistence type="predicted"/>
<dbReference type="EMBL" id="CM029048">
    <property type="protein sequence ID" value="KAG2580357.1"/>
    <property type="molecule type" value="Genomic_DNA"/>
</dbReference>
<dbReference type="InterPro" id="IPR003614">
    <property type="entry name" value="Knottins"/>
</dbReference>
<organism evidence="2 3">
    <name type="scientific">Panicum virgatum</name>
    <name type="common">Blackwell switchgrass</name>
    <dbReference type="NCBI Taxonomy" id="38727"/>
    <lineage>
        <taxon>Eukaryota</taxon>
        <taxon>Viridiplantae</taxon>
        <taxon>Streptophyta</taxon>
        <taxon>Embryophyta</taxon>
        <taxon>Tracheophyta</taxon>
        <taxon>Spermatophyta</taxon>
        <taxon>Magnoliopsida</taxon>
        <taxon>Liliopsida</taxon>
        <taxon>Poales</taxon>
        <taxon>Poaceae</taxon>
        <taxon>PACMAD clade</taxon>
        <taxon>Panicoideae</taxon>
        <taxon>Panicodae</taxon>
        <taxon>Paniceae</taxon>
        <taxon>Panicinae</taxon>
        <taxon>Panicum</taxon>
        <taxon>Panicum sect. Hiantes</taxon>
    </lineage>
</organism>
<evidence type="ECO:0000259" key="1">
    <source>
        <dbReference type="Pfam" id="PF00304"/>
    </source>
</evidence>
<reference evidence="2" key="1">
    <citation type="submission" date="2020-05" db="EMBL/GenBank/DDBJ databases">
        <title>WGS assembly of Panicum virgatum.</title>
        <authorList>
            <person name="Lovell J.T."/>
            <person name="Jenkins J."/>
            <person name="Shu S."/>
            <person name="Juenger T.E."/>
            <person name="Schmutz J."/>
        </authorList>
    </citation>
    <scope>NUCLEOTIDE SEQUENCE</scope>
    <source>
        <strain evidence="2">AP13</strain>
    </source>
</reference>
<evidence type="ECO:0000313" key="3">
    <source>
        <dbReference type="Proteomes" id="UP000823388"/>
    </source>
</evidence>